<dbReference type="InterPro" id="IPR017941">
    <property type="entry name" value="Rieske_2Fe-2S"/>
</dbReference>
<dbReference type="PANTHER" id="PTHR10134">
    <property type="entry name" value="CYTOCHROME B-C1 COMPLEX SUBUNIT RIESKE, MITOCHONDRIAL"/>
    <property type="match status" value="1"/>
</dbReference>
<comment type="similarity">
    <text evidence="3">Belongs to the Rieske iron-sulfur protein family.</text>
</comment>
<dbReference type="GO" id="GO:0016705">
    <property type="term" value="F:oxidoreductase activity, acting on paired donors, with incorporation or reduction of molecular oxygen"/>
    <property type="evidence" value="ECO:0007669"/>
    <property type="project" value="UniProtKB-ARBA"/>
</dbReference>
<evidence type="ECO:0000256" key="3">
    <source>
        <dbReference type="ARBA" id="ARBA00010651"/>
    </source>
</evidence>
<evidence type="ECO:0000256" key="13">
    <source>
        <dbReference type="ARBA" id="ARBA00023002"/>
    </source>
</evidence>
<evidence type="ECO:0000256" key="1">
    <source>
        <dbReference type="ARBA" id="ARBA00002494"/>
    </source>
</evidence>
<keyword evidence="12 20" id="KW-1133">Transmembrane helix</keyword>
<keyword evidence="13" id="KW-0560">Oxidoreductase</keyword>
<dbReference type="SUPFAM" id="SSF50022">
    <property type="entry name" value="ISP domain"/>
    <property type="match status" value="1"/>
</dbReference>
<keyword evidence="6" id="KW-1003">Cell membrane</keyword>
<feature type="domain" description="Rieske" evidence="21">
    <location>
        <begin position="289"/>
        <end position="355"/>
    </location>
</feature>
<evidence type="ECO:0000256" key="7">
    <source>
        <dbReference type="ARBA" id="ARBA00022660"/>
    </source>
</evidence>
<evidence type="ECO:0000256" key="11">
    <source>
        <dbReference type="ARBA" id="ARBA00022982"/>
    </source>
</evidence>
<keyword evidence="7" id="KW-0679">Respiratory chain</keyword>
<dbReference type="Gene3D" id="2.102.10.10">
    <property type="entry name" value="Rieske [2Fe-2S] iron-sulphur domain"/>
    <property type="match status" value="1"/>
</dbReference>
<comment type="function">
    <text evidence="1">Iron-sulfur subunit of the cytochrome bc1 complex, an essential component of the respiratory electron transport chain required for ATP synthesis. The bc1 complex catalyzes the oxidation of menaquinol and the reduction of cytochrome c in the respiratory chain. The bc1 complex operates through a Q-cycle mechanism that couples electron transfer to generation of the proton gradient that drives ATP synthesis.</text>
</comment>
<dbReference type="GO" id="GO:0004497">
    <property type="term" value="F:monooxygenase activity"/>
    <property type="evidence" value="ECO:0007669"/>
    <property type="project" value="UniProtKB-ARBA"/>
</dbReference>
<evidence type="ECO:0000256" key="18">
    <source>
        <dbReference type="ARBA" id="ARBA00029586"/>
    </source>
</evidence>
<keyword evidence="5" id="KW-0813">Transport</keyword>
<keyword evidence="16 20" id="KW-0472">Membrane</keyword>
<sequence>MSERDKDAISADELDRMSDDELVRLGTRLDDVRLVQYAERWPVPGTKMERRALRHVTGWFVLAGVSALALIGVFVFWPYEYLPPGAPGYQVRTLYTPMVGLTFGLTLLGLAVGAVAYAKKFLPQELAVQQRHSGSSSEADKRTVAAEFRDAGTRSGLQRRTLFRRVAATSAGLFGLGLGVMAIGPLVRDPWKHGDSPDSLWRTGWKPINGETVYLRLDTGDPDEVVLVRPEDLRAGGYVTVFPFRETDREEPERLHAALRRADSAVMLFRFRPGTTVTSRPGREDFHHGDFYAYSKVCTHLGCPASLYEQQTGRLLCPCHQSQFDVFAGAVPIFGPATRPLPELPITVGDDGYFVARGDFAEVVGPGFWELKP</sequence>
<evidence type="ECO:0000256" key="10">
    <source>
        <dbReference type="ARBA" id="ARBA00022723"/>
    </source>
</evidence>
<protein>
    <recommendedName>
        <fullName evidence="4">Cytochrome bc1 complex Rieske iron-sulfur subunit</fullName>
    </recommendedName>
    <alternativeName>
        <fullName evidence="18">Cytochrome bc1 reductase complex subunit QcrA</fullName>
    </alternativeName>
    <alternativeName>
        <fullName evidence="19">Rieske iron-sulfur protein</fullName>
    </alternativeName>
</protein>
<evidence type="ECO:0000259" key="21">
    <source>
        <dbReference type="PROSITE" id="PS51296"/>
    </source>
</evidence>
<evidence type="ECO:0000256" key="9">
    <source>
        <dbReference type="ARBA" id="ARBA00022714"/>
    </source>
</evidence>
<comment type="subcellular location">
    <subcellularLocation>
        <location evidence="2">Cell membrane</location>
        <topology evidence="2">Multi-pass membrane protein</topology>
    </subcellularLocation>
</comment>
<evidence type="ECO:0000313" key="22">
    <source>
        <dbReference type="EMBL" id="SDO47212.1"/>
    </source>
</evidence>
<keyword evidence="11" id="KW-0249">Electron transport</keyword>
<organism evidence="22 23">
    <name type="scientific">Lentzea jiangxiensis</name>
    <dbReference type="NCBI Taxonomy" id="641025"/>
    <lineage>
        <taxon>Bacteria</taxon>
        <taxon>Bacillati</taxon>
        <taxon>Actinomycetota</taxon>
        <taxon>Actinomycetes</taxon>
        <taxon>Pseudonocardiales</taxon>
        <taxon>Pseudonocardiaceae</taxon>
        <taxon>Lentzea</taxon>
    </lineage>
</organism>
<dbReference type="InterPro" id="IPR045603">
    <property type="entry name" value="QcrA_N"/>
</dbReference>
<keyword evidence="9" id="KW-0001">2Fe-2S</keyword>
<dbReference type="PROSITE" id="PS51296">
    <property type="entry name" value="RIESKE"/>
    <property type="match status" value="1"/>
</dbReference>
<dbReference type="InterPro" id="IPR014349">
    <property type="entry name" value="Rieske_Fe-S_prot"/>
</dbReference>
<reference evidence="23" key="1">
    <citation type="submission" date="2016-10" db="EMBL/GenBank/DDBJ databases">
        <authorList>
            <person name="Varghese N."/>
            <person name="Submissions S."/>
        </authorList>
    </citation>
    <scope>NUCLEOTIDE SEQUENCE [LARGE SCALE GENOMIC DNA]</scope>
    <source>
        <strain evidence="23">CGMCC 4.6609</strain>
    </source>
</reference>
<evidence type="ECO:0000256" key="8">
    <source>
        <dbReference type="ARBA" id="ARBA00022692"/>
    </source>
</evidence>
<dbReference type="OrthoDB" id="9802613at2"/>
<feature type="transmembrane region" description="Helical" evidence="20">
    <location>
        <begin position="99"/>
        <end position="118"/>
    </location>
</feature>
<feature type="transmembrane region" description="Helical" evidence="20">
    <location>
        <begin position="56"/>
        <end position="79"/>
    </location>
</feature>
<dbReference type="AlphaFoldDB" id="A0A1H0JUN8"/>
<keyword evidence="17" id="KW-1015">Disulfide bond</keyword>
<keyword evidence="10" id="KW-0479">Metal-binding</keyword>
<dbReference type="STRING" id="641025.SAMN05421507_102638"/>
<name>A0A1H0JUN8_9PSEU</name>
<evidence type="ECO:0000256" key="14">
    <source>
        <dbReference type="ARBA" id="ARBA00023004"/>
    </source>
</evidence>
<dbReference type="GO" id="GO:0046872">
    <property type="term" value="F:metal ion binding"/>
    <property type="evidence" value="ECO:0007669"/>
    <property type="project" value="UniProtKB-KW"/>
</dbReference>
<dbReference type="Pfam" id="PF19297">
    <property type="entry name" value="QcrA_N"/>
    <property type="match status" value="1"/>
</dbReference>
<evidence type="ECO:0000256" key="16">
    <source>
        <dbReference type="ARBA" id="ARBA00023136"/>
    </source>
</evidence>
<keyword evidence="15" id="KW-0411">Iron-sulfur</keyword>
<dbReference type="GO" id="GO:0005886">
    <property type="term" value="C:plasma membrane"/>
    <property type="evidence" value="ECO:0007669"/>
    <property type="project" value="UniProtKB-SubCell"/>
</dbReference>
<feature type="transmembrane region" description="Helical" evidence="20">
    <location>
        <begin position="166"/>
        <end position="187"/>
    </location>
</feature>
<dbReference type="GO" id="GO:0051537">
    <property type="term" value="F:2 iron, 2 sulfur cluster binding"/>
    <property type="evidence" value="ECO:0007669"/>
    <property type="project" value="UniProtKB-KW"/>
</dbReference>
<evidence type="ECO:0000256" key="12">
    <source>
        <dbReference type="ARBA" id="ARBA00022989"/>
    </source>
</evidence>
<evidence type="ECO:0000256" key="15">
    <source>
        <dbReference type="ARBA" id="ARBA00023014"/>
    </source>
</evidence>
<dbReference type="EMBL" id="FNIX01000002">
    <property type="protein sequence ID" value="SDO47212.1"/>
    <property type="molecule type" value="Genomic_DNA"/>
</dbReference>
<dbReference type="Pfam" id="PF00355">
    <property type="entry name" value="Rieske"/>
    <property type="match status" value="1"/>
</dbReference>
<evidence type="ECO:0000256" key="5">
    <source>
        <dbReference type="ARBA" id="ARBA00022448"/>
    </source>
</evidence>
<evidence type="ECO:0000256" key="19">
    <source>
        <dbReference type="ARBA" id="ARBA00032409"/>
    </source>
</evidence>
<evidence type="ECO:0000256" key="6">
    <source>
        <dbReference type="ARBA" id="ARBA00022475"/>
    </source>
</evidence>
<evidence type="ECO:0000313" key="23">
    <source>
        <dbReference type="Proteomes" id="UP000199691"/>
    </source>
</evidence>
<dbReference type="CDD" id="cd03467">
    <property type="entry name" value="Rieske"/>
    <property type="match status" value="1"/>
</dbReference>
<dbReference type="Proteomes" id="UP000199691">
    <property type="component" value="Unassembled WGS sequence"/>
</dbReference>
<proteinExistence type="inferred from homology"/>
<evidence type="ECO:0000256" key="4">
    <source>
        <dbReference type="ARBA" id="ARBA00015816"/>
    </source>
</evidence>
<gene>
    <name evidence="22" type="ORF">SAMN05421507_102638</name>
</gene>
<dbReference type="RefSeq" id="WP_090096601.1">
    <property type="nucleotide sequence ID" value="NZ_FNIX01000002.1"/>
</dbReference>
<accession>A0A1H0JUN8</accession>
<evidence type="ECO:0000256" key="17">
    <source>
        <dbReference type="ARBA" id="ARBA00023157"/>
    </source>
</evidence>
<keyword evidence="23" id="KW-1185">Reference proteome</keyword>
<evidence type="ECO:0000256" key="20">
    <source>
        <dbReference type="SAM" id="Phobius"/>
    </source>
</evidence>
<keyword evidence="14" id="KW-0408">Iron</keyword>
<dbReference type="InterPro" id="IPR036922">
    <property type="entry name" value="Rieske_2Fe-2S_sf"/>
</dbReference>
<evidence type="ECO:0000256" key="2">
    <source>
        <dbReference type="ARBA" id="ARBA00004651"/>
    </source>
</evidence>
<keyword evidence="8 20" id="KW-0812">Transmembrane</keyword>